<feature type="domain" description="KaiB" evidence="1">
    <location>
        <begin position="16"/>
        <end position="96"/>
    </location>
</feature>
<protein>
    <submittedName>
        <fullName evidence="2">KaiB domain protein</fullName>
    </submittedName>
</protein>
<name>F7Y9L3_MESOW</name>
<dbReference type="RefSeq" id="WP_013895415.1">
    <property type="nucleotide sequence ID" value="NC_015675.1"/>
</dbReference>
<dbReference type="AlphaFoldDB" id="F7Y9L3"/>
<accession>F7Y9L3</accession>
<dbReference type="PANTHER" id="PTHR41709:SF2">
    <property type="entry name" value="CIRCADIAN CLOCK PROTEIN KAIB2"/>
    <property type="match status" value="1"/>
</dbReference>
<dbReference type="Proteomes" id="UP000001623">
    <property type="component" value="Chromosome"/>
</dbReference>
<sequence length="106" mass="11522">MSVSDRSDPGANGLLRLYVAGDAPGARRALENRLRIMEELAGGIEIQIVDVLAHPEEAERAGILATPTLSDESTTPPRRLIGDISNIAQVLDYFGYRKKDSGYDHS</sequence>
<evidence type="ECO:0000259" key="1">
    <source>
        <dbReference type="SMART" id="SM01248"/>
    </source>
</evidence>
<proteinExistence type="predicted"/>
<organism evidence="2 3">
    <name type="scientific">Mesorhizobium opportunistum (strain LMG 24607 / HAMBI 3007 / WSM2075)</name>
    <dbReference type="NCBI Taxonomy" id="536019"/>
    <lineage>
        <taxon>Bacteria</taxon>
        <taxon>Pseudomonadati</taxon>
        <taxon>Pseudomonadota</taxon>
        <taxon>Alphaproteobacteria</taxon>
        <taxon>Hyphomicrobiales</taxon>
        <taxon>Phyllobacteriaceae</taxon>
        <taxon>Mesorhizobium</taxon>
    </lineage>
</organism>
<gene>
    <name evidence="2" type="ordered locus">Mesop_4309</name>
</gene>
<dbReference type="KEGG" id="mop:Mesop_4309"/>
<dbReference type="STRING" id="536019.Mesop_4309"/>
<dbReference type="SMART" id="SM01248">
    <property type="entry name" value="KaiB"/>
    <property type="match status" value="1"/>
</dbReference>
<evidence type="ECO:0000313" key="3">
    <source>
        <dbReference type="Proteomes" id="UP000001623"/>
    </source>
</evidence>
<dbReference type="SUPFAM" id="SSF52833">
    <property type="entry name" value="Thioredoxin-like"/>
    <property type="match status" value="1"/>
</dbReference>
<dbReference type="GO" id="GO:0048511">
    <property type="term" value="P:rhythmic process"/>
    <property type="evidence" value="ECO:0007669"/>
    <property type="project" value="InterPro"/>
</dbReference>
<dbReference type="InterPro" id="IPR036249">
    <property type="entry name" value="Thioredoxin-like_sf"/>
</dbReference>
<dbReference type="eggNOG" id="COG4251">
    <property type="taxonomic scope" value="Bacteria"/>
</dbReference>
<dbReference type="Pfam" id="PF07689">
    <property type="entry name" value="KaiB"/>
    <property type="match status" value="1"/>
</dbReference>
<dbReference type="PANTHER" id="PTHR41709">
    <property type="entry name" value="KAIB-LIKE PROTEIN 1"/>
    <property type="match status" value="1"/>
</dbReference>
<reference evidence="2 3" key="1">
    <citation type="submission" date="2010-10" db="EMBL/GenBank/DDBJ databases">
        <title>Complete sequence of Mesorhizobium opportunistum WSM2075.</title>
        <authorList>
            <consortium name="US DOE Joint Genome Institute"/>
            <person name="Lucas S."/>
            <person name="Copeland A."/>
            <person name="Lapidus A."/>
            <person name="Cheng J.-F."/>
            <person name="Bruce D."/>
            <person name="Goodwin L."/>
            <person name="Pitluck S."/>
            <person name="Chertkov O."/>
            <person name="Misra M."/>
            <person name="Detter J.C."/>
            <person name="Han C."/>
            <person name="Tapia R."/>
            <person name="Land M."/>
            <person name="Hauser L."/>
            <person name="Kyrpides N."/>
            <person name="Ovchinnikova G."/>
            <person name="Mavrommatis K.M."/>
            <person name="Tiwari R.P."/>
            <person name="Howieson J.G."/>
            <person name="O'Hara G.W."/>
            <person name="Nandasena K.G."/>
            <person name="Woyke T."/>
        </authorList>
    </citation>
    <scope>NUCLEOTIDE SEQUENCE [LARGE SCALE GENOMIC DNA]</scope>
    <source>
        <strain evidence="3">LMG 24607 / HAMBI 3007 / WSM2075</strain>
    </source>
</reference>
<dbReference type="InterPro" id="IPR011649">
    <property type="entry name" value="KaiB_domain"/>
</dbReference>
<evidence type="ECO:0000313" key="2">
    <source>
        <dbReference type="EMBL" id="AEH88739.1"/>
    </source>
</evidence>
<dbReference type="Gene3D" id="3.40.30.10">
    <property type="entry name" value="Glutaredoxin"/>
    <property type="match status" value="1"/>
</dbReference>
<dbReference type="HOGENOM" id="CLU_144073_2_0_5"/>
<dbReference type="EMBL" id="CP002279">
    <property type="protein sequence ID" value="AEH88739.1"/>
    <property type="molecule type" value="Genomic_DNA"/>
</dbReference>
<dbReference type="InterPro" id="IPR039022">
    <property type="entry name" value="KaiB-like"/>
</dbReference>
<dbReference type="CDD" id="cd02978">
    <property type="entry name" value="KaiB_like"/>
    <property type="match status" value="1"/>
</dbReference>